<dbReference type="GO" id="GO:0045087">
    <property type="term" value="P:innate immune response"/>
    <property type="evidence" value="ECO:0007669"/>
    <property type="project" value="TreeGrafter"/>
</dbReference>
<accession>A0A8I5TLQ7</accession>
<feature type="chain" id="PRO_5035211116" description="IFNL4" evidence="8">
    <location>
        <begin position="22"/>
        <end position="233"/>
    </location>
</feature>
<sequence length="233" mass="25657">MRPSVWAAVAAGLWVPCTVGAATPRRCLLSHYRSLQPRVLAAVKALRNPPLVPQEEEALSWRPRNCSVRPRRASCARLRHVARSIADAQAVLSCLHRPELLPGASRFLEPLAAAGRDVAACLELARPGSSRKVPGAQRRRHKPRRADSPRCREASVIFNLLRLLIWELRRAAHSGPCLRPRPLLQHGNLHAIGCRKRPLSPIGPARRGSQPMGAEAQELLRSLGPDLDPLSQI</sequence>
<dbReference type="FunFam" id="1.20.1250.60:FF:000002">
    <property type="entry name" value="Interferon lambda-4"/>
    <property type="match status" value="1"/>
</dbReference>
<keyword evidence="5 8" id="KW-0732">Signal</keyword>
<keyword evidence="6" id="KW-0051">Antiviral defense</keyword>
<feature type="region of interest" description="Disordered" evidence="7">
    <location>
        <begin position="129"/>
        <end position="148"/>
    </location>
</feature>
<evidence type="ECO:0000313" key="9">
    <source>
        <dbReference type="Ensembl" id="ENSPPYP00000031242.1"/>
    </source>
</evidence>
<reference evidence="9" key="3">
    <citation type="submission" date="2025-09" db="UniProtKB">
        <authorList>
            <consortium name="Ensembl"/>
        </authorList>
    </citation>
    <scope>IDENTIFICATION</scope>
</reference>
<evidence type="ECO:0000256" key="1">
    <source>
        <dbReference type="ARBA" id="ARBA00004613"/>
    </source>
</evidence>
<dbReference type="AlphaFoldDB" id="A0A8I5TLQ7"/>
<dbReference type="PANTHER" id="PTHR31943">
    <property type="entry name" value="INTERLEUKIN-28 AND 29"/>
    <property type="match status" value="1"/>
</dbReference>
<evidence type="ECO:0000256" key="4">
    <source>
        <dbReference type="ARBA" id="ARBA00022525"/>
    </source>
</evidence>
<feature type="signal peptide" evidence="8">
    <location>
        <begin position="1"/>
        <end position="21"/>
    </location>
</feature>
<dbReference type="Gene3D" id="1.20.1250.60">
    <property type="entry name" value="Interferon lambda"/>
    <property type="match status" value="1"/>
</dbReference>
<dbReference type="GO" id="GO:0005615">
    <property type="term" value="C:extracellular space"/>
    <property type="evidence" value="ECO:0007669"/>
    <property type="project" value="UniProtKB-KW"/>
</dbReference>
<dbReference type="OMA" id="LIWELRR"/>
<organism evidence="9 10">
    <name type="scientific">Pongo abelii</name>
    <name type="common">Sumatran orangutan</name>
    <name type="synonym">Pongo pygmaeus abelii</name>
    <dbReference type="NCBI Taxonomy" id="9601"/>
    <lineage>
        <taxon>Eukaryota</taxon>
        <taxon>Metazoa</taxon>
        <taxon>Chordata</taxon>
        <taxon>Craniata</taxon>
        <taxon>Vertebrata</taxon>
        <taxon>Euteleostomi</taxon>
        <taxon>Mammalia</taxon>
        <taxon>Eutheria</taxon>
        <taxon>Euarchontoglires</taxon>
        <taxon>Primates</taxon>
        <taxon>Haplorrhini</taxon>
        <taxon>Catarrhini</taxon>
        <taxon>Hominidae</taxon>
        <taxon>Pongo</taxon>
    </lineage>
</organism>
<dbReference type="Pfam" id="PF15177">
    <property type="entry name" value="IL28A"/>
    <property type="match status" value="1"/>
</dbReference>
<proteinExistence type="inferred from homology"/>
<dbReference type="GO" id="GO:0051607">
    <property type="term" value="P:defense response to virus"/>
    <property type="evidence" value="ECO:0007669"/>
    <property type="project" value="UniProtKB-KW"/>
</dbReference>
<evidence type="ECO:0000256" key="2">
    <source>
        <dbReference type="ARBA" id="ARBA00008717"/>
    </source>
</evidence>
<evidence type="ECO:0000313" key="10">
    <source>
        <dbReference type="Proteomes" id="UP000001595"/>
    </source>
</evidence>
<evidence type="ECO:0000256" key="8">
    <source>
        <dbReference type="SAM" id="SignalP"/>
    </source>
</evidence>
<dbReference type="GO" id="GO:0050778">
    <property type="term" value="P:positive regulation of immune response"/>
    <property type="evidence" value="ECO:0007669"/>
    <property type="project" value="InterPro"/>
</dbReference>
<dbReference type="PANTHER" id="PTHR31943:SF18">
    <property type="entry name" value="INTERFERON LAMBDA 4"/>
    <property type="match status" value="1"/>
</dbReference>
<comment type="subcellular location">
    <subcellularLocation>
        <location evidence="1">Secreted</location>
    </subcellularLocation>
</comment>
<dbReference type="Proteomes" id="UP000001595">
    <property type="component" value="Chromosome 19"/>
</dbReference>
<evidence type="ECO:0000256" key="3">
    <source>
        <dbReference type="ARBA" id="ARBA00022514"/>
    </source>
</evidence>
<evidence type="ECO:0000256" key="6">
    <source>
        <dbReference type="ARBA" id="ARBA00023118"/>
    </source>
</evidence>
<evidence type="ECO:0000256" key="7">
    <source>
        <dbReference type="SAM" id="MobiDB-lite"/>
    </source>
</evidence>
<dbReference type="GO" id="GO:0005125">
    <property type="term" value="F:cytokine activity"/>
    <property type="evidence" value="ECO:0007669"/>
    <property type="project" value="UniProtKB-KW"/>
</dbReference>
<evidence type="ECO:0000256" key="5">
    <source>
        <dbReference type="ARBA" id="ARBA00022729"/>
    </source>
</evidence>
<dbReference type="GO" id="GO:0007259">
    <property type="term" value="P:cell surface receptor signaling pathway via JAK-STAT"/>
    <property type="evidence" value="ECO:0007669"/>
    <property type="project" value="InterPro"/>
</dbReference>
<keyword evidence="10" id="KW-1185">Reference proteome</keyword>
<evidence type="ECO:0008006" key="11">
    <source>
        <dbReference type="Google" id="ProtNLM"/>
    </source>
</evidence>
<comment type="similarity">
    <text evidence="2">Belongs to the lambda interferon family.</text>
</comment>
<dbReference type="Ensembl" id="ENSPPYT00000057956.1">
    <property type="protein sequence ID" value="ENSPPYP00000031242.1"/>
    <property type="gene ID" value="ENSPPYG00000040674.1"/>
</dbReference>
<dbReference type="InterPro" id="IPR038326">
    <property type="entry name" value="IFN-lambda_sf"/>
</dbReference>
<reference evidence="9" key="2">
    <citation type="submission" date="2025-08" db="UniProtKB">
        <authorList>
            <consortium name="Ensembl"/>
        </authorList>
    </citation>
    <scope>IDENTIFICATION</scope>
</reference>
<reference evidence="9 10" key="1">
    <citation type="submission" date="2008-02" db="EMBL/GenBank/DDBJ databases">
        <title>A 6x draft sequence assembly of the Pongo pygmaeus abelii genome.</title>
        <authorList>
            <person name="Wilson R.K."/>
            <person name="Mardis E."/>
        </authorList>
    </citation>
    <scope>NUCLEOTIDE SEQUENCE [LARGE SCALE GENOMIC DNA]</scope>
</reference>
<keyword evidence="3" id="KW-0202">Cytokine</keyword>
<name>A0A8I5TLQ7_PONAB</name>
<keyword evidence="4" id="KW-0964">Secreted</keyword>
<protein>
    <recommendedName>
        <fullName evidence="11">IFNL4</fullName>
    </recommendedName>
</protein>
<dbReference type="GeneTree" id="ENSGT01050000245193"/>
<dbReference type="InterPro" id="IPR029177">
    <property type="entry name" value="INF_lambda"/>
</dbReference>